<comment type="caution">
    <text evidence="1">The sequence shown here is derived from an EMBL/GenBank/DDBJ whole genome shotgun (WGS) entry which is preliminary data.</text>
</comment>
<evidence type="ECO:0008006" key="3">
    <source>
        <dbReference type="Google" id="ProtNLM"/>
    </source>
</evidence>
<organism evidence="1 2">
    <name type="scientific">Zophobas morio</name>
    <dbReference type="NCBI Taxonomy" id="2755281"/>
    <lineage>
        <taxon>Eukaryota</taxon>
        <taxon>Metazoa</taxon>
        <taxon>Ecdysozoa</taxon>
        <taxon>Arthropoda</taxon>
        <taxon>Hexapoda</taxon>
        <taxon>Insecta</taxon>
        <taxon>Pterygota</taxon>
        <taxon>Neoptera</taxon>
        <taxon>Endopterygota</taxon>
        <taxon>Coleoptera</taxon>
        <taxon>Polyphaga</taxon>
        <taxon>Cucujiformia</taxon>
        <taxon>Tenebrionidae</taxon>
        <taxon>Zophobas</taxon>
    </lineage>
</organism>
<sequence length="117" mass="13889">MIGRERRVFKYTFQVLTGHGSFGTYLKRIGKIDCVACWYCEEAVDENVEHAIFECNRWASVREECETEVGRRVNVDNMIELMLKNEEGWIAIERMLVTIMKTCLKNQHTIEIRDRRK</sequence>
<protein>
    <recommendedName>
        <fullName evidence="3">Reverse transcriptase</fullName>
    </recommendedName>
</protein>
<proteinExistence type="predicted"/>
<accession>A0AA38J768</accession>
<evidence type="ECO:0000313" key="2">
    <source>
        <dbReference type="Proteomes" id="UP001168821"/>
    </source>
</evidence>
<dbReference type="EMBL" id="JALNTZ010000001">
    <property type="protein sequence ID" value="KAJ3666821.1"/>
    <property type="molecule type" value="Genomic_DNA"/>
</dbReference>
<name>A0AA38J768_9CUCU</name>
<dbReference type="Proteomes" id="UP001168821">
    <property type="component" value="Unassembled WGS sequence"/>
</dbReference>
<reference evidence="1" key="1">
    <citation type="journal article" date="2023" name="G3 (Bethesda)">
        <title>Whole genome assemblies of Zophobas morio and Tenebrio molitor.</title>
        <authorList>
            <person name="Kaur S."/>
            <person name="Stinson S.A."/>
            <person name="diCenzo G.C."/>
        </authorList>
    </citation>
    <scope>NUCLEOTIDE SEQUENCE</scope>
    <source>
        <strain evidence="1">QUZm001</strain>
    </source>
</reference>
<evidence type="ECO:0000313" key="1">
    <source>
        <dbReference type="EMBL" id="KAJ3666821.1"/>
    </source>
</evidence>
<gene>
    <name evidence="1" type="ORF">Zmor_002252</name>
</gene>
<dbReference type="AlphaFoldDB" id="A0AA38J768"/>
<keyword evidence="2" id="KW-1185">Reference proteome</keyword>